<evidence type="ECO:0000256" key="8">
    <source>
        <dbReference type="SAM" id="Phobius"/>
    </source>
</evidence>
<feature type="transmembrane region" description="Helical" evidence="8">
    <location>
        <begin position="192"/>
        <end position="211"/>
    </location>
</feature>
<dbReference type="PANTHER" id="PTHR33908:SF11">
    <property type="entry name" value="MEMBRANE PROTEIN"/>
    <property type="match status" value="1"/>
</dbReference>
<evidence type="ECO:0000256" key="2">
    <source>
        <dbReference type="ARBA" id="ARBA00022475"/>
    </source>
</evidence>
<evidence type="ECO:0000256" key="3">
    <source>
        <dbReference type="ARBA" id="ARBA00022676"/>
    </source>
</evidence>
<dbReference type="EMBL" id="BAABZQ010000001">
    <property type="protein sequence ID" value="GAA6499141.1"/>
    <property type="molecule type" value="Genomic_DNA"/>
</dbReference>
<comment type="subcellular location">
    <subcellularLocation>
        <location evidence="1">Cell membrane</location>
        <topology evidence="1">Multi-pass membrane protein</topology>
    </subcellularLocation>
</comment>
<evidence type="ECO:0008006" key="11">
    <source>
        <dbReference type="Google" id="ProtNLM"/>
    </source>
</evidence>
<evidence type="ECO:0000256" key="4">
    <source>
        <dbReference type="ARBA" id="ARBA00022679"/>
    </source>
</evidence>
<feature type="transmembrane region" description="Helical" evidence="8">
    <location>
        <begin position="127"/>
        <end position="147"/>
    </location>
</feature>
<feature type="transmembrane region" description="Helical" evidence="8">
    <location>
        <begin position="223"/>
        <end position="242"/>
    </location>
</feature>
<feature type="transmembrane region" description="Helical" evidence="8">
    <location>
        <begin position="444"/>
        <end position="464"/>
    </location>
</feature>
<protein>
    <recommendedName>
        <fullName evidence="11">Glycosyltransferase RgtA/B/C/D-like domain-containing protein</fullName>
    </recommendedName>
</protein>
<dbReference type="PANTHER" id="PTHR33908">
    <property type="entry name" value="MANNOSYLTRANSFERASE YKCB-RELATED"/>
    <property type="match status" value="1"/>
</dbReference>
<keyword evidence="7 8" id="KW-0472">Membrane</keyword>
<keyword evidence="10" id="KW-1185">Reference proteome</keyword>
<keyword evidence="6 8" id="KW-1133">Transmembrane helix</keyword>
<comment type="caution">
    <text evidence="9">The sequence shown here is derived from an EMBL/GenBank/DDBJ whole genome shotgun (WGS) entry which is preliminary data.</text>
</comment>
<evidence type="ECO:0000256" key="7">
    <source>
        <dbReference type="ARBA" id="ARBA00023136"/>
    </source>
</evidence>
<evidence type="ECO:0000256" key="5">
    <source>
        <dbReference type="ARBA" id="ARBA00022692"/>
    </source>
</evidence>
<dbReference type="RefSeq" id="WP_227211680.1">
    <property type="nucleotide sequence ID" value="NZ_BAABZQ010000001.1"/>
</dbReference>
<evidence type="ECO:0000313" key="10">
    <source>
        <dbReference type="Proteomes" id="UP001600941"/>
    </source>
</evidence>
<reference evidence="9 10" key="1">
    <citation type="submission" date="2024-04" db="EMBL/GenBank/DDBJ databases">
        <title>Defined microbial consortia suppress multidrug-resistant proinflammatory Enterobacteriaceae via ecological control.</title>
        <authorList>
            <person name="Furuichi M."/>
            <person name="Kawaguchi T."/>
            <person name="Pust M."/>
            <person name="Yasuma K."/>
            <person name="Plichta D."/>
            <person name="Hasegawa N."/>
            <person name="Ohya T."/>
            <person name="Bhattarai S."/>
            <person name="Sasajima S."/>
            <person name="Aoto Y."/>
            <person name="Tuganbaev T."/>
            <person name="Yaginuma M."/>
            <person name="Ueda M."/>
            <person name="Okahashi N."/>
            <person name="Amafuji K."/>
            <person name="Kiridooshi Y."/>
            <person name="Sugita K."/>
            <person name="Strazar M."/>
            <person name="Skelly A."/>
            <person name="Suda W."/>
            <person name="Hattori M."/>
            <person name="Nakamoto N."/>
            <person name="Caballero S."/>
            <person name="Norman J."/>
            <person name="Olle B."/>
            <person name="Tanoue T."/>
            <person name="Arita M."/>
            <person name="Bucci V."/>
            <person name="Atarashi K."/>
            <person name="Xavier R."/>
            <person name="Honda K."/>
        </authorList>
    </citation>
    <scope>NUCLEOTIDE SEQUENCE [LARGE SCALE GENOMIC DNA]</scope>
    <source>
        <strain evidence="10">k34-0107-D12</strain>
    </source>
</reference>
<sequence length="470" mass="54068">MIRKKLPEILFLGTVFIFLLCWAVIQPLNASPDEGMRYQIVEYIMKHGSLPHGGDPEIRNEFWGISYAFNPILPYIMGAILGKAASLLSAAEMAPVIAARLVNVFFGTATAFLTLKIGKRMFKKEAAVFFTVLVCFLPGAVFIHSYINTDSIAVFSAAWIVWCWIKAMDKGWNVKVCIELGAALSVCALSYYNAYGFILCSVFFFCGSILLCEGKRWNYKKMLSLGILITVVIILLTGWWFIRNGILYHGDILGMNTSSEYAELYAREDLKPSNRMTPQKMGMGITDMFFWIPGEWKCNWLTTVAVSFVGTFGFMDIFMPRIWSAVYCLVYAVGILGMLLCIRQQFFVSGKEKEVRRRRDKSGTTLFITIRKERRWDTKNLFHICMLIAMVIPFILLVKYAYSSEFQAQGRYLMPMLIPFMYFITLGYENIMDRFVKKEIYRKWTYIILSVLYIISAVAVYYFVFKPNYS</sequence>
<evidence type="ECO:0000256" key="1">
    <source>
        <dbReference type="ARBA" id="ARBA00004651"/>
    </source>
</evidence>
<feature type="transmembrane region" description="Helical" evidence="8">
    <location>
        <begin position="97"/>
        <end position="115"/>
    </location>
</feature>
<keyword evidence="4" id="KW-0808">Transferase</keyword>
<name>A0ABQ0BRJ2_9FIRM</name>
<proteinExistence type="predicted"/>
<feature type="transmembrane region" description="Helical" evidence="8">
    <location>
        <begin position="381"/>
        <end position="400"/>
    </location>
</feature>
<keyword evidence="2" id="KW-1003">Cell membrane</keyword>
<keyword evidence="3" id="KW-0328">Glycosyltransferase</keyword>
<gene>
    <name evidence="9" type="ORF">K340107D12_19570</name>
</gene>
<evidence type="ECO:0000256" key="6">
    <source>
        <dbReference type="ARBA" id="ARBA00022989"/>
    </source>
</evidence>
<organism evidence="9 10">
    <name type="scientific">Blautia parvula</name>
    <dbReference type="NCBI Taxonomy" id="2877527"/>
    <lineage>
        <taxon>Bacteria</taxon>
        <taxon>Bacillati</taxon>
        <taxon>Bacillota</taxon>
        <taxon>Clostridia</taxon>
        <taxon>Lachnospirales</taxon>
        <taxon>Lachnospiraceae</taxon>
        <taxon>Blautia</taxon>
    </lineage>
</organism>
<keyword evidence="5 8" id="KW-0812">Transmembrane</keyword>
<feature type="transmembrane region" description="Helical" evidence="8">
    <location>
        <begin position="412"/>
        <end position="432"/>
    </location>
</feature>
<feature type="transmembrane region" description="Helical" evidence="8">
    <location>
        <begin position="322"/>
        <end position="342"/>
    </location>
</feature>
<evidence type="ECO:0000313" key="9">
    <source>
        <dbReference type="EMBL" id="GAA6499141.1"/>
    </source>
</evidence>
<dbReference type="InterPro" id="IPR050297">
    <property type="entry name" value="LipidA_mod_glycosyltrf_83"/>
</dbReference>
<dbReference type="Proteomes" id="UP001600941">
    <property type="component" value="Unassembled WGS sequence"/>
</dbReference>
<accession>A0ABQ0BRJ2</accession>